<dbReference type="InterPro" id="IPR000550">
    <property type="entry name" value="Hppk"/>
</dbReference>
<evidence type="ECO:0000256" key="6">
    <source>
        <dbReference type="ARBA" id="ARBA00022741"/>
    </source>
</evidence>
<dbReference type="GO" id="GO:0005524">
    <property type="term" value="F:ATP binding"/>
    <property type="evidence" value="ECO:0007669"/>
    <property type="project" value="UniProtKB-KW"/>
</dbReference>
<dbReference type="EMBL" id="CACVAW010000020">
    <property type="protein sequence ID" value="CAA6805846.1"/>
    <property type="molecule type" value="Genomic_DNA"/>
</dbReference>
<proteinExistence type="inferred from homology"/>
<dbReference type="GO" id="GO:0046656">
    <property type="term" value="P:folic acid biosynthetic process"/>
    <property type="evidence" value="ECO:0007669"/>
    <property type="project" value="UniProtKB-KW"/>
</dbReference>
<dbReference type="Gene3D" id="3.30.70.560">
    <property type="entry name" value="7,8-Dihydro-6-hydroxymethylpterin-pyrophosphokinase HPPK"/>
    <property type="match status" value="1"/>
</dbReference>
<dbReference type="PANTHER" id="PTHR43071">
    <property type="entry name" value="2-AMINO-4-HYDROXY-6-HYDROXYMETHYLDIHYDROPTERIDINE PYROPHOSPHOKINASE"/>
    <property type="match status" value="1"/>
</dbReference>
<dbReference type="Pfam" id="PF01288">
    <property type="entry name" value="HPPK"/>
    <property type="match status" value="1"/>
</dbReference>
<evidence type="ECO:0000256" key="12">
    <source>
        <dbReference type="ARBA" id="ARBA00033413"/>
    </source>
</evidence>
<evidence type="ECO:0000313" key="14">
    <source>
        <dbReference type="EMBL" id="CAA6805846.1"/>
    </source>
</evidence>
<keyword evidence="5 14" id="KW-0808">Transferase</keyword>
<dbReference type="UniPathway" id="UPA00077">
    <property type="reaction ID" value="UER00155"/>
</dbReference>
<evidence type="ECO:0000256" key="10">
    <source>
        <dbReference type="ARBA" id="ARBA00029409"/>
    </source>
</evidence>
<keyword evidence="9" id="KW-0289">Folate biosynthesis</keyword>
<evidence type="ECO:0000256" key="8">
    <source>
        <dbReference type="ARBA" id="ARBA00022840"/>
    </source>
</evidence>
<dbReference type="AlphaFoldDB" id="A0A6S6SKZ4"/>
<evidence type="ECO:0000256" key="2">
    <source>
        <dbReference type="ARBA" id="ARBA00005810"/>
    </source>
</evidence>
<dbReference type="GO" id="GO:0016301">
    <property type="term" value="F:kinase activity"/>
    <property type="evidence" value="ECO:0007669"/>
    <property type="project" value="UniProtKB-KW"/>
</dbReference>
<evidence type="ECO:0000259" key="13">
    <source>
        <dbReference type="PROSITE" id="PS00794"/>
    </source>
</evidence>
<evidence type="ECO:0000256" key="11">
    <source>
        <dbReference type="ARBA" id="ARBA00029766"/>
    </source>
</evidence>
<dbReference type="EC" id="2.7.6.3" evidence="3"/>
<dbReference type="PANTHER" id="PTHR43071:SF1">
    <property type="entry name" value="2-AMINO-4-HYDROXY-6-HYDROXYMETHYLDIHYDROPTERIDINE PYROPHOSPHOKINASE"/>
    <property type="match status" value="1"/>
</dbReference>
<protein>
    <recommendedName>
        <fullName evidence="4">2-amino-4-hydroxy-6-hydroxymethyldihydropteridine pyrophosphokinase</fullName>
        <ecNumber evidence="3">2.7.6.3</ecNumber>
    </recommendedName>
    <alternativeName>
        <fullName evidence="11">6-hydroxymethyl-7,8-dihydropterin pyrophosphokinase</fullName>
    </alternativeName>
    <alternativeName>
        <fullName evidence="12">7,8-dihydro-6-hydroxymethylpterin-pyrophosphokinase</fullName>
    </alternativeName>
</protein>
<name>A0A6S6SKZ4_9BACT</name>
<evidence type="ECO:0000256" key="1">
    <source>
        <dbReference type="ARBA" id="ARBA00005051"/>
    </source>
</evidence>
<dbReference type="CDD" id="cd00483">
    <property type="entry name" value="HPPK"/>
    <property type="match status" value="1"/>
</dbReference>
<sequence>MVKVLDSKNSLYYEQFYPYKTNKKSSKKNISVLGVGGNIGDSIKTLKRLFFCLKAHKKIAIIQTSPILKNPPFGYLKQAYFYNAVIQIKTDFSATELLQFAHYVEKKFNRKRSFKNAPRTLDIDIITYNNDKFCYKKGINIPHPKYRGRPSVMIPLKLLK</sequence>
<comment type="similarity">
    <text evidence="2">Belongs to the HPPK family.</text>
</comment>
<keyword evidence="7 14" id="KW-0418">Kinase</keyword>
<dbReference type="InterPro" id="IPR035907">
    <property type="entry name" value="Hppk_sf"/>
</dbReference>
<dbReference type="PROSITE" id="PS00794">
    <property type="entry name" value="HPPK"/>
    <property type="match status" value="1"/>
</dbReference>
<comment type="pathway">
    <text evidence="1">Cofactor biosynthesis; tetrahydrofolate biosynthesis; 2-amino-4-hydroxy-6-hydroxymethyl-7,8-dihydropteridine diphosphate from 7,8-dihydroneopterin triphosphate: step 4/4.</text>
</comment>
<keyword evidence="8" id="KW-0067">ATP-binding</keyword>
<reference evidence="14" key="1">
    <citation type="submission" date="2020-01" db="EMBL/GenBank/DDBJ databases">
        <authorList>
            <person name="Meier V. D."/>
            <person name="Meier V D."/>
        </authorList>
    </citation>
    <scope>NUCLEOTIDE SEQUENCE</scope>
    <source>
        <strain evidence="14">HLG_WM_MAG_12</strain>
    </source>
</reference>
<evidence type="ECO:0000256" key="7">
    <source>
        <dbReference type="ARBA" id="ARBA00022777"/>
    </source>
</evidence>
<evidence type="ECO:0000256" key="9">
    <source>
        <dbReference type="ARBA" id="ARBA00022909"/>
    </source>
</evidence>
<accession>A0A6S6SKZ4</accession>
<organism evidence="14">
    <name type="scientific">uncultured Campylobacterales bacterium</name>
    <dbReference type="NCBI Taxonomy" id="352960"/>
    <lineage>
        <taxon>Bacteria</taxon>
        <taxon>Pseudomonadati</taxon>
        <taxon>Campylobacterota</taxon>
        <taxon>Epsilonproteobacteria</taxon>
        <taxon>Campylobacterales</taxon>
        <taxon>environmental samples</taxon>
    </lineage>
</organism>
<evidence type="ECO:0000256" key="3">
    <source>
        <dbReference type="ARBA" id="ARBA00013253"/>
    </source>
</evidence>
<feature type="domain" description="7,8-dihydro-6-hydroxymethylpterin-pyrophosphokinase" evidence="13">
    <location>
        <begin position="115"/>
        <end position="126"/>
    </location>
</feature>
<evidence type="ECO:0000256" key="5">
    <source>
        <dbReference type="ARBA" id="ARBA00022679"/>
    </source>
</evidence>
<keyword evidence="6" id="KW-0547">Nucleotide-binding</keyword>
<dbReference type="SUPFAM" id="SSF55083">
    <property type="entry name" value="6-hydroxymethyl-7,8-dihydropterin pyrophosphokinase, HPPK"/>
    <property type="match status" value="1"/>
</dbReference>
<dbReference type="GO" id="GO:0003848">
    <property type="term" value="F:2-amino-4-hydroxy-6-hydroxymethyldihydropteridine diphosphokinase activity"/>
    <property type="evidence" value="ECO:0007669"/>
    <property type="project" value="UniProtKB-EC"/>
</dbReference>
<dbReference type="NCBIfam" id="TIGR01498">
    <property type="entry name" value="folK"/>
    <property type="match status" value="1"/>
</dbReference>
<dbReference type="GO" id="GO:0046654">
    <property type="term" value="P:tetrahydrofolate biosynthetic process"/>
    <property type="evidence" value="ECO:0007669"/>
    <property type="project" value="UniProtKB-UniPathway"/>
</dbReference>
<gene>
    <name evidence="14" type="ORF">HELGO_WM13531</name>
</gene>
<comment type="function">
    <text evidence="10">Catalyzes the transfer of pyrophosphate from adenosine triphosphate (ATP) to 6-hydroxymethyl-7,8-dihydropterin, an enzymatic step in folate biosynthesis pathway.</text>
</comment>
<evidence type="ECO:0000256" key="4">
    <source>
        <dbReference type="ARBA" id="ARBA00016218"/>
    </source>
</evidence>